<dbReference type="AlphaFoldDB" id="X0W1F6"/>
<dbReference type="EMBL" id="BARS01031467">
    <property type="protein sequence ID" value="GAG18458.1"/>
    <property type="molecule type" value="Genomic_DNA"/>
</dbReference>
<proteinExistence type="predicted"/>
<gene>
    <name evidence="1" type="ORF">S01H1_48966</name>
</gene>
<organism evidence="1">
    <name type="scientific">marine sediment metagenome</name>
    <dbReference type="NCBI Taxonomy" id="412755"/>
    <lineage>
        <taxon>unclassified sequences</taxon>
        <taxon>metagenomes</taxon>
        <taxon>ecological metagenomes</taxon>
    </lineage>
</organism>
<feature type="non-terminal residue" evidence="1">
    <location>
        <position position="39"/>
    </location>
</feature>
<reference evidence="1" key="1">
    <citation type="journal article" date="2014" name="Front. Microbiol.">
        <title>High frequency of phylogenetically diverse reductive dehalogenase-homologous genes in deep subseafloor sedimentary metagenomes.</title>
        <authorList>
            <person name="Kawai M."/>
            <person name="Futagami T."/>
            <person name="Toyoda A."/>
            <person name="Takaki Y."/>
            <person name="Nishi S."/>
            <person name="Hori S."/>
            <person name="Arai W."/>
            <person name="Tsubouchi T."/>
            <person name="Morono Y."/>
            <person name="Uchiyama I."/>
            <person name="Ito T."/>
            <person name="Fujiyama A."/>
            <person name="Inagaki F."/>
            <person name="Takami H."/>
        </authorList>
    </citation>
    <scope>NUCLEOTIDE SEQUENCE</scope>
    <source>
        <strain evidence="1">Expedition CK06-06</strain>
    </source>
</reference>
<evidence type="ECO:0000313" key="1">
    <source>
        <dbReference type="EMBL" id="GAG18458.1"/>
    </source>
</evidence>
<name>X0W1F6_9ZZZZ</name>
<comment type="caution">
    <text evidence="1">The sequence shown here is derived from an EMBL/GenBank/DDBJ whole genome shotgun (WGS) entry which is preliminary data.</text>
</comment>
<sequence length="39" mass="4368">MGLLNGISYDERPGSNVLQYSPDGIIGTRIFQVAWDDRI</sequence>
<protein>
    <submittedName>
        <fullName evidence="1">Uncharacterized protein</fullName>
    </submittedName>
</protein>
<accession>X0W1F6</accession>